<accession>A0ABR4JV14</accession>
<dbReference type="EMBL" id="JBFXLU010000086">
    <property type="protein sequence ID" value="KAL2843893.1"/>
    <property type="molecule type" value="Genomic_DNA"/>
</dbReference>
<gene>
    <name evidence="2" type="ORF">BJY01DRAFT_215406</name>
</gene>
<sequence length="200" mass="22385">MSTQNQVTNPRTSNRPCTMCSALHTALSTRFGMEKLAMPTPETYPAVFTNTYRASLDDLVYVETMESSLAEFINERSPRGYGDVRVWRLVTTDKPDKASKMVEEAKKQGQGGRDDGKKKETQKALVDVTLTVLVDFPAEAHVGPLMIGLLFGGEFPAPLSKWKKKTHEQEAEGDASLLRLEFWKEVFDTEQAGKALWIPK</sequence>
<evidence type="ECO:0008006" key="4">
    <source>
        <dbReference type="Google" id="ProtNLM"/>
    </source>
</evidence>
<comment type="caution">
    <text evidence="2">The sequence shown here is derived from an EMBL/GenBank/DDBJ whole genome shotgun (WGS) entry which is preliminary data.</text>
</comment>
<evidence type="ECO:0000256" key="1">
    <source>
        <dbReference type="SAM" id="MobiDB-lite"/>
    </source>
</evidence>
<organism evidence="2 3">
    <name type="scientific">Aspergillus pseudoustus</name>
    <dbReference type="NCBI Taxonomy" id="1810923"/>
    <lineage>
        <taxon>Eukaryota</taxon>
        <taxon>Fungi</taxon>
        <taxon>Dikarya</taxon>
        <taxon>Ascomycota</taxon>
        <taxon>Pezizomycotina</taxon>
        <taxon>Eurotiomycetes</taxon>
        <taxon>Eurotiomycetidae</taxon>
        <taxon>Eurotiales</taxon>
        <taxon>Aspergillaceae</taxon>
        <taxon>Aspergillus</taxon>
        <taxon>Aspergillus subgen. Nidulantes</taxon>
    </lineage>
</organism>
<protein>
    <recommendedName>
        <fullName evidence="4">Thioredoxin-like protein</fullName>
    </recommendedName>
</protein>
<proteinExistence type="predicted"/>
<feature type="region of interest" description="Disordered" evidence="1">
    <location>
        <begin position="97"/>
        <end position="120"/>
    </location>
</feature>
<dbReference type="Proteomes" id="UP001610446">
    <property type="component" value="Unassembled WGS sequence"/>
</dbReference>
<reference evidence="2 3" key="1">
    <citation type="submission" date="2024-07" db="EMBL/GenBank/DDBJ databases">
        <title>Section-level genome sequencing and comparative genomics of Aspergillus sections Usti and Cavernicolus.</title>
        <authorList>
            <consortium name="Lawrence Berkeley National Laboratory"/>
            <person name="Nybo J.L."/>
            <person name="Vesth T.C."/>
            <person name="Theobald S."/>
            <person name="Frisvad J.C."/>
            <person name="Larsen T.O."/>
            <person name="Kjaerboelling I."/>
            <person name="Rothschild-Mancinelli K."/>
            <person name="Lyhne E.K."/>
            <person name="Kogle M.E."/>
            <person name="Barry K."/>
            <person name="Clum A."/>
            <person name="Na H."/>
            <person name="Ledsgaard L."/>
            <person name="Lin J."/>
            <person name="Lipzen A."/>
            <person name="Kuo A."/>
            <person name="Riley R."/>
            <person name="Mondo S."/>
            <person name="Labutti K."/>
            <person name="Haridas S."/>
            <person name="Pangalinan J."/>
            <person name="Salamov A.A."/>
            <person name="Simmons B.A."/>
            <person name="Magnuson J.K."/>
            <person name="Chen J."/>
            <person name="Drula E."/>
            <person name="Henrissat B."/>
            <person name="Wiebenga A."/>
            <person name="Lubbers R.J."/>
            <person name="Gomes A.C."/>
            <person name="Makela M.R."/>
            <person name="Stajich J."/>
            <person name="Grigoriev I.V."/>
            <person name="Mortensen U.H."/>
            <person name="De Vries R.P."/>
            <person name="Baker S.E."/>
            <person name="Andersen M.R."/>
        </authorList>
    </citation>
    <scope>NUCLEOTIDE SEQUENCE [LARGE SCALE GENOMIC DNA]</scope>
    <source>
        <strain evidence="2 3">CBS 123904</strain>
    </source>
</reference>
<keyword evidence="3" id="KW-1185">Reference proteome</keyword>
<name>A0ABR4JV14_9EURO</name>
<evidence type="ECO:0000313" key="3">
    <source>
        <dbReference type="Proteomes" id="UP001610446"/>
    </source>
</evidence>
<evidence type="ECO:0000313" key="2">
    <source>
        <dbReference type="EMBL" id="KAL2843893.1"/>
    </source>
</evidence>